<dbReference type="InterPro" id="IPR014710">
    <property type="entry name" value="RmlC-like_jellyroll"/>
</dbReference>
<sequence>MKELFDFILRFGNLNQQQIDFMTGKAQEVNLPKDEYFSEAGKIARQVAFVVDGILRVCYYDNKGEEITKYFIEENNLVVDLESFDNEICSSTYVQAVTDCKLIVFQRKDWLELLQTIVGWETIVHKIISRALIQKVERRSPLVSEDATTRYLKFMEIYPTVVNRIPLSYIASYLGITQSSLSRIRKNISNS</sequence>
<dbReference type="STRING" id="421531.IX38_21940"/>
<dbReference type="Pfam" id="PF00027">
    <property type="entry name" value="cNMP_binding"/>
    <property type="match status" value="1"/>
</dbReference>
<feature type="domain" description="Cyclic nucleotide-binding" evidence="1">
    <location>
        <begin position="10"/>
        <end position="114"/>
    </location>
</feature>
<dbReference type="SUPFAM" id="SSF51206">
    <property type="entry name" value="cAMP-binding domain-like"/>
    <property type="match status" value="1"/>
</dbReference>
<organism evidence="2 3">
    <name type="scientific">Chryseobacterium luteum</name>
    <dbReference type="NCBI Taxonomy" id="421531"/>
    <lineage>
        <taxon>Bacteria</taxon>
        <taxon>Pseudomonadati</taxon>
        <taxon>Bacteroidota</taxon>
        <taxon>Flavobacteriia</taxon>
        <taxon>Flavobacteriales</taxon>
        <taxon>Weeksellaceae</taxon>
        <taxon>Chryseobacterium group</taxon>
        <taxon>Chryseobacterium</taxon>
    </lineage>
</organism>
<dbReference type="Proteomes" id="UP000028703">
    <property type="component" value="Unassembled WGS sequence"/>
</dbReference>
<dbReference type="InterPro" id="IPR000595">
    <property type="entry name" value="cNMP-bd_dom"/>
</dbReference>
<dbReference type="PROSITE" id="PS50042">
    <property type="entry name" value="CNMP_BINDING_3"/>
    <property type="match status" value="1"/>
</dbReference>
<dbReference type="CDD" id="cd00038">
    <property type="entry name" value="CAP_ED"/>
    <property type="match status" value="1"/>
</dbReference>
<evidence type="ECO:0000259" key="1">
    <source>
        <dbReference type="PROSITE" id="PS50042"/>
    </source>
</evidence>
<evidence type="ECO:0000313" key="2">
    <source>
        <dbReference type="EMBL" id="KFE97023.1"/>
    </source>
</evidence>
<dbReference type="InterPro" id="IPR018490">
    <property type="entry name" value="cNMP-bd_dom_sf"/>
</dbReference>
<keyword evidence="3" id="KW-1185">Reference proteome</keyword>
<proteinExistence type="predicted"/>
<comment type="caution">
    <text evidence="2">The sequence shown here is derived from an EMBL/GenBank/DDBJ whole genome shotgun (WGS) entry which is preliminary data.</text>
</comment>
<dbReference type="AlphaFoldDB" id="A0A085YXW0"/>
<gene>
    <name evidence="2" type="ORF">IX38_21940</name>
</gene>
<accession>A0A085YXW0</accession>
<name>A0A085YXW0_9FLAO</name>
<dbReference type="EMBL" id="JPRO01000033">
    <property type="protein sequence ID" value="KFE97023.1"/>
    <property type="molecule type" value="Genomic_DNA"/>
</dbReference>
<protein>
    <submittedName>
        <fullName evidence="2">Cyclic nucleotide-binding protein</fullName>
    </submittedName>
</protein>
<reference evidence="2 3" key="1">
    <citation type="submission" date="2014-07" db="EMBL/GenBank/DDBJ databases">
        <title>Genome of Chryseobacterium luteum DSM 18605.</title>
        <authorList>
            <person name="Stropko S.J."/>
            <person name="Pipes S.E."/>
            <person name="Newman J.D."/>
        </authorList>
    </citation>
    <scope>NUCLEOTIDE SEQUENCE [LARGE SCALE GENOMIC DNA]</scope>
    <source>
        <strain evidence="2 3">DSM 18605</strain>
    </source>
</reference>
<evidence type="ECO:0000313" key="3">
    <source>
        <dbReference type="Proteomes" id="UP000028703"/>
    </source>
</evidence>
<dbReference type="OrthoDB" id="758145at2"/>
<dbReference type="Gene3D" id="2.60.120.10">
    <property type="entry name" value="Jelly Rolls"/>
    <property type="match status" value="1"/>
</dbReference>
<dbReference type="RefSeq" id="WP_034707926.1">
    <property type="nucleotide sequence ID" value="NZ_JPRO01000033.1"/>
</dbReference>
<dbReference type="eggNOG" id="COG0664">
    <property type="taxonomic scope" value="Bacteria"/>
</dbReference>